<evidence type="ECO:0000313" key="3">
    <source>
        <dbReference type="EMBL" id="MEE1977312.1"/>
    </source>
</evidence>
<dbReference type="EMBL" id="JAZDDG010000007">
    <property type="protein sequence ID" value="MEE1977312.1"/>
    <property type="molecule type" value="Genomic_DNA"/>
</dbReference>
<keyword evidence="1" id="KW-0472">Membrane</keyword>
<accession>A0ABU7IWH9</accession>
<reference evidence="3 4" key="1">
    <citation type="submission" date="2024-01" db="EMBL/GenBank/DDBJ databases">
        <title>Maribacter spp. originated from different algae showed divergent polysaccharides utilization ability.</title>
        <authorList>
            <person name="Wang H."/>
            <person name="Wu Y."/>
        </authorList>
    </citation>
    <scope>NUCLEOTIDE SEQUENCE [LARGE SCALE GENOMIC DNA]</scope>
    <source>
        <strain evidence="3 4">PR1</strain>
    </source>
</reference>
<sequence>MYSTIKVWIDLSKSDLNSSKILHENGHYRNSYFLFQQTTEKANKAFALISEILTETELKTIQHDQTKIYRKAIVKQEKNILESIELFKQIEIHKNLELLSPKQLKIRHDSIKKSISFIDSLRNCDLINITSEDLDYYINEINELKNFKLELPKDFNSILRTQMIALSNWIGQFDTEKAKTFKKEIQDFLNIEESEKLFESLKTVIYPMFDIMFINFTLYICAILTIQHSSLTRYPSDGINPERIYNRKLPIVNKQMEFIELLTEAISRMEKINESQEK</sequence>
<evidence type="ECO:0000259" key="2">
    <source>
        <dbReference type="Pfam" id="PF05168"/>
    </source>
</evidence>
<dbReference type="Proteomes" id="UP001356308">
    <property type="component" value="Unassembled WGS sequence"/>
</dbReference>
<evidence type="ECO:0000313" key="4">
    <source>
        <dbReference type="Proteomes" id="UP001356308"/>
    </source>
</evidence>
<dbReference type="Pfam" id="PF05168">
    <property type="entry name" value="HEPN"/>
    <property type="match status" value="1"/>
</dbReference>
<proteinExistence type="predicted"/>
<feature type="domain" description="HEPN" evidence="2">
    <location>
        <begin position="6"/>
        <end position="52"/>
    </location>
</feature>
<dbReference type="Gene3D" id="1.20.120.330">
    <property type="entry name" value="Nucleotidyltransferases domain 2"/>
    <property type="match status" value="1"/>
</dbReference>
<organism evidence="3 4">
    <name type="scientific">Maribacter cobaltidurans</name>
    <dbReference type="NCBI Taxonomy" id="1178778"/>
    <lineage>
        <taxon>Bacteria</taxon>
        <taxon>Pseudomonadati</taxon>
        <taxon>Bacteroidota</taxon>
        <taxon>Flavobacteriia</taxon>
        <taxon>Flavobacteriales</taxon>
        <taxon>Flavobacteriaceae</taxon>
        <taxon>Maribacter</taxon>
    </lineage>
</organism>
<protein>
    <submittedName>
        <fullName evidence="3">HEPN domain-containing protein</fullName>
    </submittedName>
</protein>
<dbReference type="SUPFAM" id="SSF81593">
    <property type="entry name" value="Nucleotidyltransferase substrate binding subunit/domain"/>
    <property type="match status" value="1"/>
</dbReference>
<gene>
    <name evidence="3" type="ORF">V1I91_14590</name>
</gene>
<keyword evidence="1" id="KW-0812">Transmembrane</keyword>
<keyword evidence="1" id="KW-1133">Transmembrane helix</keyword>
<evidence type="ECO:0000256" key="1">
    <source>
        <dbReference type="SAM" id="Phobius"/>
    </source>
</evidence>
<name>A0ABU7IWH9_9FLAO</name>
<dbReference type="RefSeq" id="WP_272652006.1">
    <property type="nucleotide sequence ID" value="NZ_JAZDDG010000007.1"/>
</dbReference>
<comment type="caution">
    <text evidence="3">The sequence shown here is derived from an EMBL/GenBank/DDBJ whole genome shotgun (WGS) entry which is preliminary data.</text>
</comment>
<dbReference type="InterPro" id="IPR007842">
    <property type="entry name" value="HEPN_dom"/>
</dbReference>
<feature type="transmembrane region" description="Helical" evidence="1">
    <location>
        <begin position="204"/>
        <end position="226"/>
    </location>
</feature>
<keyword evidence="4" id="KW-1185">Reference proteome</keyword>